<protein>
    <submittedName>
        <fullName evidence="3 4">BTB/POZ domain-containing protein 17-like</fullName>
    </submittedName>
</protein>
<keyword evidence="2" id="KW-1185">Reference proteome</keyword>
<dbReference type="InterPro" id="IPR011705">
    <property type="entry name" value="BACK"/>
</dbReference>
<evidence type="ECO:0000313" key="3">
    <source>
        <dbReference type="RefSeq" id="XP_022341119.1"/>
    </source>
</evidence>
<dbReference type="Proteomes" id="UP000694844">
    <property type="component" value="Chromosome 5"/>
</dbReference>
<dbReference type="RefSeq" id="XP_022341120.1">
    <property type="nucleotide sequence ID" value="XM_022485412.1"/>
</dbReference>
<dbReference type="OrthoDB" id="2359033at2759"/>
<organism evidence="2 3">
    <name type="scientific">Crassostrea virginica</name>
    <name type="common">Eastern oyster</name>
    <dbReference type="NCBI Taxonomy" id="6565"/>
    <lineage>
        <taxon>Eukaryota</taxon>
        <taxon>Metazoa</taxon>
        <taxon>Spiralia</taxon>
        <taxon>Lophotrochozoa</taxon>
        <taxon>Mollusca</taxon>
        <taxon>Bivalvia</taxon>
        <taxon>Autobranchia</taxon>
        <taxon>Pteriomorphia</taxon>
        <taxon>Ostreida</taxon>
        <taxon>Ostreoidea</taxon>
        <taxon>Ostreidae</taxon>
        <taxon>Crassostrea</taxon>
    </lineage>
</organism>
<dbReference type="Pfam" id="PF00651">
    <property type="entry name" value="BTB"/>
    <property type="match status" value="1"/>
</dbReference>
<dbReference type="PANTHER" id="PTHR24410:SF41">
    <property type="entry name" value="HL07962P"/>
    <property type="match status" value="1"/>
</dbReference>
<dbReference type="Pfam" id="PF23651">
    <property type="entry name" value="TRAF_BTBD17"/>
    <property type="match status" value="1"/>
</dbReference>
<evidence type="ECO:0000313" key="4">
    <source>
        <dbReference type="RefSeq" id="XP_022341120.1"/>
    </source>
</evidence>
<dbReference type="SMART" id="SM00225">
    <property type="entry name" value="BTB"/>
    <property type="match status" value="1"/>
</dbReference>
<dbReference type="RefSeq" id="XP_022341119.1">
    <property type="nucleotide sequence ID" value="XM_022485411.1"/>
</dbReference>
<dbReference type="KEGG" id="cvn:111135392"/>
<dbReference type="PROSITE" id="PS50097">
    <property type="entry name" value="BTB"/>
    <property type="match status" value="1"/>
</dbReference>
<dbReference type="GeneID" id="111135392"/>
<dbReference type="PANTHER" id="PTHR24410">
    <property type="entry name" value="HL07962P-RELATED"/>
    <property type="match status" value="1"/>
</dbReference>
<dbReference type="InterPro" id="IPR000210">
    <property type="entry name" value="BTB/POZ_dom"/>
</dbReference>
<gene>
    <name evidence="3 4" type="primary">LOC111135392</name>
</gene>
<dbReference type="SUPFAM" id="SSF54695">
    <property type="entry name" value="POZ domain"/>
    <property type="match status" value="1"/>
</dbReference>
<dbReference type="InterPro" id="IPR056184">
    <property type="entry name" value="TRAF_BTBD17"/>
</dbReference>
<dbReference type="SMART" id="SM00875">
    <property type="entry name" value="BACK"/>
    <property type="match status" value="1"/>
</dbReference>
<dbReference type="Pfam" id="PF07707">
    <property type="entry name" value="BACK"/>
    <property type="match status" value="1"/>
</dbReference>
<feature type="domain" description="BTB" evidence="1">
    <location>
        <begin position="37"/>
        <end position="107"/>
    </location>
</feature>
<dbReference type="AlphaFoldDB" id="A0A8B8EMJ0"/>
<evidence type="ECO:0000313" key="2">
    <source>
        <dbReference type="Proteomes" id="UP000694844"/>
    </source>
</evidence>
<dbReference type="CDD" id="cd18493">
    <property type="entry name" value="BACK_BTBD17"/>
    <property type="match status" value="1"/>
</dbReference>
<accession>A0A8B8EMJ0</accession>
<sequence>MMTGKLHSAGKDFGHQVDNSNSTIKKLSILYSDPELSDLRLCIGDRTFHAHKLILSISSDVFKTMLTSPTWPEAYTSQISLEEEPECQDVFEDFLQYLYTGKIHLNQTSVLPILILADKYNINDLSDVSINYMCSHYVAPPTQSRVISWLNYAVMCDHKHLQHVCEEYIKWNFQYVMNTPDFMEISPEMLIKILGLPSIIVNDEHSLYEKVKKWFMSYKEFKSNSKKLDRKLESVVQRLVPLIDFPMILLEKYDDLLPEGGHSSDASKDHWTIKVQEQLQDHCISSCEQTKNLKPSQISSPCHSTNSHSNLLNHSKDQKPSISPLRLSKPLCNVYNPRIYTSDTWSTEMCVTEMKDVSRGDVLRAFFSTPIAGPGGDDISMWDWHLDFYPKGVIFKPCLMIGLFWNCEIDEVFYETVRLTVTSNSPEYRQVQISILIYGQQDGLEYVAKCVTRTCSFDSEHLSHNFDDLMNLPELLKNSSPFLLDMDKNALKIKIVIRPLISNV</sequence>
<dbReference type="InterPro" id="IPR051481">
    <property type="entry name" value="BTB-POZ/Galectin-3-binding"/>
</dbReference>
<name>A0A8B8EMJ0_CRAVI</name>
<dbReference type="Gene3D" id="3.30.710.10">
    <property type="entry name" value="Potassium Channel Kv1.1, Chain A"/>
    <property type="match status" value="1"/>
</dbReference>
<dbReference type="Gene3D" id="1.25.40.420">
    <property type="match status" value="1"/>
</dbReference>
<reference evidence="3 4" key="1">
    <citation type="submission" date="2025-04" db="UniProtKB">
        <authorList>
            <consortium name="RefSeq"/>
        </authorList>
    </citation>
    <scope>IDENTIFICATION</scope>
    <source>
        <tissue evidence="3 4">Whole sample</tissue>
    </source>
</reference>
<dbReference type="CDD" id="cd18292">
    <property type="entry name" value="BTB_POZ_BTBD17"/>
    <property type="match status" value="1"/>
</dbReference>
<proteinExistence type="predicted"/>
<evidence type="ECO:0000259" key="1">
    <source>
        <dbReference type="PROSITE" id="PS50097"/>
    </source>
</evidence>
<dbReference type="InterPro" id="IPR011333">
    <property type="entry name" value="SKP1/BTB/POZ_sf"/>
</dbReference>